<dbReference type="AlphaFoldDB" id="A0A2P7PYW7"/>
<name>A0A2P7PYW7_9FIRM</name>
<evidence type="ECO:0000256" key="2">
    <source>
        <dbReference type="ARBA" id="ARBA00001947"/>
    </source>
</evidence>
<comment type="catalytic activity">
    <reaction evidence="9">
        <text>Hydrolysis of dipeptides, preferentially hydrophobic dipeptides including prolyl amino acids.</text>
        <dbReference type="EC" id="3.4.13.18"/>
    </reaction>
</comment>
<dbReference type="Proteomes" id="UP000241434">
    <property type="component" value="Unassembled WGS sequence"/>
</dbReference>
<dbReference type="Pfam" id="PF01546">
    <property type="entry name" value="Peptidase_M20"/>
    <property type="match status" value="1"/>
</dbReference>
<dbReference type="InterPro" id="IPR002933">
    <property type="entry name" value="Peptidase_M20"/>
</dbReference>
<evidence type="ECO:0000256" key="12">
    <source>
        <dbReference type="ARBA" id="ARBA00061423"/>
    </source>
</evidence>
<keyword evidence="6" id="KW-0862">Zinc</keyword>
<dbReference type="EMBL" id="JYGE01000007">
    <property type="protein sequence ID" value="PSJ30898.1"/>
    <property type="molecule type" value="Genomic_DNA"/>
</dbReference>
<dbReference type="PRINTS" id="PR00934">
    <property type="entry name" value="XHISDIPTASE"/>
</dbReference>
<comment type="cofactor">
    <cofactor evidence="1">
        <name>Co(2+)</name>
        <dbReference type="ChEBI" id="CHEBI:48828"/>
    </cofactor>
</comment>
<keyword evidence="5" id="KW-0378">Hydrolase</keyword>
<evidence type="ECO:0000256" key="15">
    <source>
        <dbReference type="ARBA" id="ARBA00076004"/>
    </source>
</evidence>
<dbReference type="Pfam" id="PF07687">
    <property type="entry name" value="M20_dimer"/>
    <property type="match status" value="1"/>
</dbReference>
<dbReference type="FunFam" id="3.40.630.10:FF:000018">
    <property type="entry name" value="Aminoacyl-histidine dipeptidase PepD"/>
    <property type="match status" value="1"/>
</dbReference>
<evidence type="ECO:0000256" key="11">
    <source>
        <dbReference type="ARBA" id="ARBA00044252"/>
    </source>
</evidence>
<dbReference type="Gene3D" id="3.40.630.10">
    <property type="entry name" value="Zn peptidases"/>
    <property type="match status" value="2"/>
</dbReference>
<accession>A0A2P7PYW7</accession>
<dbReference type="FunFam" id="3.40.630.10:FF:000015">
    <property type="entry name" value="Aminoacyl-histidine dipeptidase PepD"/>
    <property type="match status" value="1"/>
</dbReference>
<comment type="similarity">
    <text evidence="12">Belongs to the peptidase M20C family.</text>
</comment>
<comment type="caution">
    <text evidence="19">The sequence shown here is derived from an EMBL/GenBank/DDBJ whole genome shotgun (WGS) entry which is preliminary data.</text>
</comment>
<keyword evidence="4" id="KW-0479">Metal-binding</keyword>
<organism evidence="19 20">
    <name type="scientific">Peptostreptococcus russellii</name>
    <dbReference type="NCBI Taxonomy" id="215200"/>
    <lineage>
        <taxon>Bacteria</taxon>
        <taxon>Bacillati</taxon>
        <taxon>Bacillota</taxon>
        <taxon>Clostridia</taxon>
        <taxon>Peptostreptococcales</taxon>
        <taxon>Peptostreptococcaceae</taxon>
        <taxon>Peptostreptococcus</taxon>
    </lineage>
</organism>
<evidence type="ECO:0000256" key="1">
    <source>
        <dbReference type="ARBA" id="ARBA00001941"/>
    </source>
</evidence>
<dbReference type="GO" id="GO:0046872">
    <property type="term" value="F:metal ion binding"/>
    <property type="evidence" value="ECO:0007669"/>
    <property type="project" value="UniProtKB-KW"/>
</dbReference>
<feature type="domain" description="Peptidase M20 dimerisation" evidence="18">
    <location>
        <begin position="211"/>
        <end position="288"/>
    </location>
</feature>
<keyword evidence="8" id="KW-0170">Cobalt</keyword>
<sequence length="483" mass="53239">MDYITGGLTPSRVFKNFEDISRIPRTSGNEKEVSDHIKNFAENLGLETSQDSYNNLIVKKPATNGKPEGRTVMLQAHIDMVGEATDTLEHDFEKDPIELVIDGNKLMAKDTTLGADNGIGVAYMMAVLESSDISHPNLECVFTASEEVGLIGVNNMDLSSLNSEYVINLDSEEEDCILTGCAGAVNSTISLKKEYKPANPKNVALEINVHGLLGGHSGIDIDKQRGNANVIMGRLLNAITQEFDLFNISGGSKRNVIPRNCGAVISIKDEDLEKVVRDIQKMAAKTQKEIYAIDPNLKIKLRRSAPASFKVFSTDCKKKIIRILNLIPNGILSMSTSLESSVDTSSNFAVVKESNTRIDFISLTRSSMQSKKEFVMTKMAMLADIFDASIEFSADYPAWEYNSNSSLEKIAVEVYEKKFAKKPTISVMHCGLESGILLNKLAHKAESVSIGPNIFDVHSSGEYAEIDSIENMWEYLLELLKEL</sequence>
<evidence type="ECO:0000256" key="3">
    <source>
        <dbReference type="ARBA" id="ARBA00022670"/>
    </source>
</evidence>
<dbReference type="PIRSF" id="PIRSF016599">
    <property type="entry name" value="Xaa-His_dipept"/>
    <property type="match status" value="1"/>
</dbReference>
<dbReference type="RefSeq" id="WP_106777392.1">
    <property type="nucleotide sequence ID" value="NZ_JYGE01000007.1"/>
</dbReference>
<comment type="cofactor">
    <cofactor evidence="2">
        <name>Zn(2+)</name>
        <dbReference type="ChEBI" id="CHEBI:29105"/>
    </cofactor>
</comment>
<dbReference type="PANTHER" id="PTHR43501">
    <property type="entry name" value="CYTOSOL NON-SPECIFIC DIPEPTIDASE"/>
    <property type="match status" value="1"/>
</dbReference>
<evidence type="ECO:0000256" key="17">
    <source>
        <dbReference type="ARBA" id="ARBA00078074"/>
    </source>
</evidence>
<dbReference type="SUPFAM" id="SSF53187">
    <property type="entry name" value="Zn-dependent exopeptidases"/>
    <property type="match status" value="1"/>
</dbReference>
<dbReference type="GO" id="GO:0070573">
    <property type="term" value="F:metallodipeptidase activity"/>
    <property type="evidence" value="ECO:0007669"/>
    <property type="project" value="TreeGrafter"/>
</dbReference>
<evidence type="ECO:0000256" key="13">
    <source>
        <dbReference type="ARBA" id="ARBA00071271"/>
    </source>
</evidence>
<evidence type="ECO:0000256" key="6">
    <source>
        <dbReference type="ARBA" id="ARBA00022833"/>
    </source>
</evidence>
<dbReference type="EC" id="3.4.13.18" evidence="10"/>
<evidence type="ECO:0000256" key="9">
    <source>
        <dbReference type="ARBA" id="ARBA00036421"/>
    </source>
</evidence>
<evidence type="ECO:0000256" key="7">
    <source>
        <dbReference type="ARBA" id="ARBA00023049"/>
    </source>
</evidence>
<proteinExistence type="inferred from homology"/>
<evidence type="ECO:0000256" key="5">
    <source>
        <dbReference type="ARBA" id="ARBA00022801"/>
    </source>
</evidence>
<evidence type="ECO:0000256" key="16">
    <source>
        <dbReference type="ARBA" id="ARBA00077688"/>
    </source>
</evidence>
<keyword evidence="3" id="KW-0645">Protease</keyword>
<evidence type="ECO:0000256" key="14">
    <source>
        <dbReference type="ARBA" id="ARBA00075285"/>
    </source>
</evidence>
<reference evidence="19" key="1">
    <citation type="thesis" date="2015" institute="Rutgers" country="The State University of New Jersey, 14 College Farm Rd., New Brunswick, NJ, USA">
        <title>Ammonia toxicity in bacteria and its implications for treatment of and resource recovery from highly nitrogenous organic wastes.</title>
        <authorList>
            <person name="Luther A.K."/>
        </authorList>
    </citation>
    <scope>NUCLEOTIDE SEQUENCE</scope>
    <source>
        <strain evidence="19">RT-10B</strain>
    </source>
</reference>
<evidence type="ECO:0000256" key="10">
    <source>
        <dbReference type="ARBA" id="ARBA00038976"/>
    </source>
</evidence>
<dbReference type="NCBIfam" id="TIGR01893">
    <property type="entry name" value="aa-his-dipept"/>
    <property type="match status" value="1"/>
</dbReference>
<dbReference type="InterPro" id="IPR011650">
    <property type="entry name" value="Peptidase_M20_dimer"/>
</dbReference>
<evidence type="ECO:0000256" key="4">
    <source>
        <dbReference type="ARBA" id="ARBA00022723"/>
    </source>
</evidence>
<dbReference type="InterPro" id="IPR001160">
    <property type="entry name" value="Peptidase_M20C"/>
</dbReference>
<keyword evidence="20" id="KW-1185">Reference proteome</keyword>
<evidence type="ECO:0000256" key="8">
    <source>
        <dbReference type="ARBA" id="ARBA00023285"/>
    </source>
</evidence>
<dbReference type="GO" id="GO:0005829">
    <property type="term" value="C:cytosol"/>
    <property type="evidence" value="ECO:0007669"/>
    <property type="project" value="TreeGrafter"/>
</dbReference>
<evidence type="ECO:0000313" key="20">
    <source>
        <dbReference type="Proteomes" id="UP000241434"/>
    </source>
</evidence>
<protein>
    <recommendedName>
        <fullName evidence="13">Cytosol non-specific dipeptidase</fullName>
        <ecNumber evidence="10">3.4.13.18</ecNumber>
    </recommendedName>
    <alternativeName>
        <fullName evidence="16">Aminoacyl-histidine dipeptidase</fullName>
    </alternativeName>
    <alternativeName>
        <fullName evidence="15">Beta-alanyl-histidine dipeptidase</fullName>
    </alternativeName>
    <alternativeName>
        <fullName evidence="14">Carnosinase</fullName>
    </alternativeName>
    <alternativeName>
        <fullName evidence="11">Peptidase D</fullName>
    </alternativeName>
    <alternativeName>
        <fullName evidence="17">Xaa-His dipeptidase</fullName>
    </alternativeName>
</protein>
<dbReference type="GO" id="GO:0006508">
    <property type="term" value="P:proteolysis"/>
    <property type="evidence" value="ECO:0007669"/>
    <property type="project" value="UniProtKB-KW"/>
</dbReference>
<gene>
    <name evidence="19" type="ORF">UF10_08545</name>
</gene>
<dbReference type="OrthoDB" id="9773892at2"/>
<evidence type="ECO:0000313" key="19">
    <source>
        <dbReference type="EMBL" id="PSJ30898.1"/>
    </source>
</evidence>
<dbReference type="PANTHER" id="PTHR43501:SF1">
    <property type="entry name" value="CYTOSOL NON-SPECIFIC DIPEPTIDASE"/>
    <property type="match status" value="1"/>
</dbReference>
<keyword evidence="7" id="KW-0482">Metalloprotease</keyword>
<evidence type="ECO:0000259" key="18">
    <source>
        <dbReference type="Pfam" id="PF07687"/>
    </source>
</evidence>